<reference evidence="1" key="1">
    <citation type="submission" date="2016-02" db="EMBL/GenBank/DDBJ databases">
        <title>WGS assembly of Manihot esculenta.</title>
        <authorList>
            <person name="Bredeson J.V."/>
            <person name="Prochnik S.E."/>
            <person name="Lyons J.B."/>
            <person name="Schmutz J."/>
            <person name="Grimwood J."/>
            <person name="Vrebalov J."/>
            <person name="Bart R.S."/>
            <person name="Amuge T."/>
            <person name="Ferguson M.E."/>
            <person name="Green R."/>
            <person name="Putnam N."/>
            <person name="Stites J."/>
            <person name="Rounsley S."/>
            <person name="Rokhsar D.S."/>
        </authorList>
    </citation>
    <scope>NUCLEOTIDE SEQUENCE [LARGE SCALE GENOMIC DNA]</scope>
    <source>
        <tissue evidence="1">Leaf</tissue>
    </source>
</reference>
<dbReference type="AlphaFoldDB" id="A0A251KH11"/>
<proteinExistence type="predicted"/>
<name>A0A251KH11_MANES</name>
<dbReference type="EMBL" id="CM004393">
    <property type="protein sequence ID" value="OAY45244.1"/>
    <property type="molecule type" value="Genomic_DNA"/>
</dbReference>
<gene>
    <name evidence="1" type="ORF">MANES_07G044000</name>
</gene>
<dbReference type="EMBL" id="CM004393">
    <property type="protein sequence ID" value="OAY45243.1"/>
    <property type="molecule type" value="Genomic_DNA"/>
</dbReference>
<protein>
    <submittedName>
        <fullName evidence="1">Uncharacterized protein</fullName>
    </submittedName>
</protein>
<dbReference type="EMBL" id="CM004393">
    <property type="protein sequence ID" value="OAY45245.1"/>
    <property type="molecule type" value="Genomic_DNA"/>
</dbReference>
<evidence type="ECO:0000313" key="1">
    <source>
        <dbReference type="EMBL" id="OAY45242.1"/>
    </source>
</evidence>
<dbReference type="EMBL" id="CM004393">
    <property type="protein sequence ID" value="OAY45242.1"/>
    <property type="molecule type" value="Genomic_DNA"/>
</dbReference>
<accession>A0A251KH11</accession>
<sequence length="62" mass="7301">MLLKFLLHWEVVNQSKGLPKSCIGRSYSNTLRNHNYMPWQQFLDWLGIIRLERTAINVCGLP</sequence>
<organism evidence="1">
    <name type="scientific">Manihot esculenta</name>
    <name type="common">Cassava</name>
    <name type="synonym">Jatropha manihot</name>
    <dbReference type="NCBI Taxonomy" id="3983"/>
    <lineage>
        <taxon>Eukaryota</taxon>
        <taxon>Viridiplantae</taxon>
        <taxon>Streptophyta</taxon>
        <taxon>Embryophyta</taxon>
        <taxon>Tracheophyta</taxon>
        <taxon>Spermatophyta</taxon>
        <taxon>Magnoliopsida</taxon>
        <taxon>eudicotyledons</taxon>
        <taxon>Gunneridae</taxon>
        <taxon>Pentapetalae</taxon>
        <taxon>rosids</taxon>
        <taxon>fabids</taxon>
        <taxon>Malpighiales</taxon>
        <taxon>Euphorbiaceae</taxon>
        <taxon>Crotonoideae</taxon>
        <taxon>Manihoteae</taxon>
        <taxon>Manihot</taxon>
    </lineage>
</organism>